<keyword evidence="2" id="KW-0560">Oxidoreductase</keyword>
<comment type="caution">
    <text evidence="5">The sequence shown here is derived from an EMBL/GenBank/DDBJ whole genome shotgun (WGS) entry which is preliminary data.</text>
</comment>
<dbReference type="PANTHER" id="PTHR43366">
    <property type="entry name" value="PYRUVATE SYNTHASE SUBUNIT PORC"/>
    <property type="match status" value="1"/>
</dbReference>
<dbReference type="RefSeq" id="WP_086636555.1">
    <property type="nucleotide sequence ID" value="NZ_MRZU01000002.1"/>
</dbReference>
<dbReference type="Pfam" id="PF01558">
    <property type="entry name" value="POR"/>
    <property type="match status" value="1"/>
</dbReference>
<dbReference type="InterPro" id="IPR019752">
    <property type="entry name" value="Pyrv/ketoisovalerate_OxRed_cat"/>
</dbReference>
<reference evidence="5 6" key="1">
    <citation type="submission" date="2016-12" db="EMBL/GenBank/DDBJ databases">
        <title>Discovery of methanogenic haloarchaea.</title>
        <authorList>
            <person name="Sorokin D.Y."/>
            <person name="Makarova K.S."/>
            <person name="Abbas B."/>
            <person name="Ferrer M."/>
            <person name="Golyshin P.N."/>
        </authorList>
    </citation>
    <scope>NUCLEOTIDE SEQUENCE [LARGE SCALE GENOMIC DNA]</scope>
    <source>
        <strain evidence="5">AMET1</strain>
    </source>
</reference>
<proteinExistence type="predicted"/>
<dbReference type="Gene3D" id="3.40.920.10">
    <property type="entry name" value="Pyruvate-ferredoxin oxidoreductase, PFOR, domain III"/>
    <property type="match status" value="1"/>
</dbReference>
<dbReference type="InterPro" id="IPR011894">
    <property type="entry name" value="PorC_KorC"/>
</dbReference>
<dbReference type="Proteomes" id="UP000195137">
    <property type="component" value="Unassembled WGS sequence"/>
</dbReference>
<organism evidence="5 6">
    <name type="scientific">Methanonatronarchaeum thermophilum</name>
    <dbReference type="NCBI Taxonomy" id="1927129"/>
    <lineage>
        <taxon>Archaea</taxon>
        <taxon>Methanobacteriati</taxon>
        <taxon>Methanobacteriota</taxon>
        <taxon>Methanonatronarchaeia</taxon>
        <taxon>Methanonatronarchaeales</taxon>
        <taxon>Methanonatronarchaeaceae</taxon>
        <taxon>Methanonatronarchaeum</taxon>
    </lineage>
</organism>
<evidence type="ECO:0000256" key="3">
    <source>
        <dbReference type="ARBA" id="ARBA00049357"/>
    </source>
</evidence>
<dbReference type="PANTHER" id="PTHR43366:SF1">
    <property type="entry name" value="PYRUVATE SYNTHASE SUBUNIT PORC"/>
    <property type="match status" value="1"/>
</dbReference>
<dbReference type="EC" id="1.2.7.1" evidence="1"/>
<evidence type="ECO:0000256" key="1">
    <source>
        <dbReference type="ARBA" id="ARBA00012822"/>
    </source>
</evidence>
<sequence length="179" mass="19291">MKEIRIHGRGGQGSVTAAELLSESAFEDGLEAQAFPAFGVERRGAPVKAFARISDEPIRIRSQIYEPSHVIVQDPTLIGTIDVTKGIMDDGMIIINTSRNPDQLDLDTNAEVVTIDATKLALDILGKPIMNTALLGAFSGATGIVSVEAMKQRVKARFPGEIGEKNALVMDKAKEKMED</sequence>
<keyword evidence="6" id="KW-1185">Reference proteome</keyword>
<dbReference type="GO" id="GO:0019164">
    <property type="term" value="F:pyruvate synthase activity"/>
    <property type="evidence" value="ECO:0007669"/>
    <property type="project" value="UniProtKB-EC"/>
</dbReference>
<dbReference type="AlphaFoldDB" id="A0A1Y3GE11"/>
<gene>
    <name evidence="5" type="ORF">AMET1_0127</name>
</gene>
<dbReference type="EMBL" id="MRZU01000002">
    <property type="protein sequence ID" value="OUJ19457.1"/>
    <property type="molecule type" value="Genomic_DNA"/>
</dbReference>
<name>A0A1Y3GE11_9EURY</name>
<dbReference type="InterPro" id="IPR002869">
    <property type="entry name" value="Pyrv_flavodox_OxRed_cen"/>
</dbReference>
<dbReference type="InterPro" id="IPR051626">
    <property type="entry name" value="Oxidoreductase_gamma_subunit"/>
</dbReference>
<feature type="domain" description="Pyruvate/ketoisovalerate oxidoreductase catalytic" evidence="4">
    <location>
        <begin position="10"/>
        <end position="174"/>
    </location>
</feature>
<evidence type="ECO:0000313" key="5">
    <source>
        <dbReference type="EMBL" id="OUJ19457.1"/>
    </source>
</evidence>
<protein>
    <recommendedName>
        <fullName evidence="1">pyruvate synthase</fullName>
        <ecNumber evidence="1">1.2.7.1</ecNumber>
    </recommendedName>
</protein>
<dbReference type="OrthoDB" id="372091at2157"/>
<dbReference type="NCBIfam" id="NF006321">
    <property type="entry name" value="PRK08534.1"/>
    <property type="match status" value="1"/>
</dbReference>
<dbReference type="NCBIfam" id="TIGR02175">
    <property type="entry name" value="PorC_KorC"/>
    <property type="match status" value="1"/>
</dbReference>
<accession>A0A1Y3GE11</accession>
<keyword evidence="5" id="KW-0670">Pyruvate</keyword>
<evidence type="ECO:0000259" key="4">
    <source>
        <dbReference type="Pfam" id="PF01558"/>
    </source>
</evidence>
<dbReference type="SUPFAM" id="SSF53323">
    <property type="entry name" value="Pyruvate-ferredoxin oxidoreductase, PFOR, domain III"/>
    <property type="match status" value="1"/>
</dbReference>
<evidence type="ECO:0000313" key="6">
    <source>
        <dbReference type="Proteomes" id="UP000195137"/>
    </source>
</evidence>
<comment type="catalytic activity">
    <reaction evidence="3">
        <text>2 oxidized [2Fe-2S]-[ferredoxin] + pyruvate + CoA = 2 reduced [2Fe-2S]-[ferredoxin] + acetyl-CoA + CO2 + H(+)</text>
        <dbReference type="Rhea" id="RHEA:12765"/>
        <dbReference type="Rhea" id="RHEA-COMP:10000"/>
        <dbReference type="Rhea" id="RHEA-COMP:10001"/>
        <dbReference type="ChEBI" id="CHEBI:15361"/>
        <dbReference type="ChEBI" id="CHEBI:15378"/>
        <dbReference type="ChEBI" id="CHEBI:16526"/>
        <dbReference type="ChEBI" id="CHEBI:33737"/>
        <dbReference type="ChEBI" id="CHEBI:33738"/>
        <dbReference type="ChEBI" id="CHEBI:57287"/>
        <dbReference type="ChEBI" id="CHEBI:57288"/>
        <dbReference type="EC" id="1.2.7.1"/>
    </reaction>
</comment>
<evidence type="ECO:0000256" key="2">
    <source>
        <dbReference type="ARBA" id="ARBA00023002"/>
    </source>
</evidence>